<keyword evidence="4 15" id="KW-0410">Iron transport</keyword>
<evidence type="ECO:0000259" key="16">
    <source>
        <dbReference type="PROSITE" id="PS51711"/>
    </source>
</evidence>
<keyword evidence="5 15" id="KW-0812">Transmembrane</keyword>
<dbReference type="GO" id="GO:0046872">
    <property type="term" value="F:metal ion binding"/>
    <property type="evidence" value="ECO:0007669"/>
    <property type="project" value="UniProtKB-KW"/>
</dbReference>
<dbReference type="SUPFAM" id="SSF52540">
    <property type="entry name" value="P-loop containing nucleoside triphosphate hydrolases"/>
    <property type="match status" value="1"/>
</dbReference>
<feature type="transmembrane region" description="Helical" evidence="15">
    <location>
        <begin position="682"/>
        <end position="704"/>
    </location>
</feature>
<organism evidence="17 18">
    <name type="scientific">Leptospira wolffii</name>
    <dbReference type="NCBI Taxonomy" id="409998"/>
    <lineage>
        <taxon>Bacteria</taxon>
        <taxon>Pseudomonadati</taxon>
        <taxon>Spirochaetota</taxon>
        <taxon>Spirochaetia</taxon>
        <taxon>Leptospirales</taxon>
        <taxon>Leptospiraceae</taxon>
        <taxon>Leptospira</taxon>
    </lineage>
</organism>
<evidence type="ECO:0000256" key="2">
    <source>
        <dbReference type="ARBA" id="ARBA00022448"/>
    </source>
</evidence>
<feature type="binding site" evidence="14">
    <location>
        <position position="35"/>
    </location>
    <ligand>
        <name>Mg(2+)</name>
        <dbReference type="ChEBI" id="CHEBI:18420"/>
        <label>2</label>
    </ligand>
</feature>
<evidence type="ECO:0000256" key="9">
    <source>
        <dbReference type="ARBA" id="ARBA00023065"/>
    </source>
</evidence>
<evidence type="ECO:0000256" key="11">
    <source>
        <dbReference type="ARBA" id="ARBA00023136"/>
    </source>
</evidence>
<dbReference type="GO" id="GO:0005886">
    <property type="term" value="C:plasma membrane"/>
    <property type="evidence" value="ECO:0007669"/>
    <property type="project" value="UniProtKB-SubCell"/>
</dbReference>
<accession>A0A2M9ZDE1</accession>
<dbReference type="GO" id="GO:0015093">
    <property type="term" value="F:ferrous iron transmembrane transporter activity"/>
    <property type="evidence" value="ECO:0007669"/>
    <property type="project" value="UniProtKB-UniRule"/>
</dbReference>
<evidence type="ECO:0000256" key="10">
    <source>
        <dbReference type="ARBA" id="ARBA00023134"/>
    </source>
</evidence>
<dbReference type="EMBL" id="NPDT01000002">
    <property type="protein sequence ID" value="PJZ66347.1"/>
    <property type="molecule type" value="Genomic_DNA"/>
</dbReference>
<feature type="transmembrane region" description="Helical" evidence="15">
    <location>
        <begin position="400"/>
        <end position="422"/>
    </location>
</feature>
<dbReference type="Pfam" id="PF02421">
    <property type="entry name" value="FeoB_N"/>
    <property type="match status" value="1"/>
</dbReference>
<comment type="similarity">
    <text evidence="15">Belongs to the TRAFAC class TrmE-Era-EngA-EngB-Septin-like GTPase superfamily. FeoB GTPase (TC 9.A.8) family.</text>
</comment>
<evidence type="ECO:0000256" key="6">
    <source>
        <dbReference type="ARBA" id="ARBA00022741"/>
    </source>
</evidence>
<comment type="caution">
    <text evidence="17">The sequence shown here is derived from an EMBL/GenBank/DDBJ whole genome shotgun (WGS) entry which is preliminary data.</text>
</comment>
<evidence type="ECO:0000256" key="8">
    <source>
        <dbReference type="ARBA" id="ARBA00023004"/>
    </source>
</evidence>
<keyword evidence="3" id="KW-1003">Cell membrane</keyword>
<sequence>MKTLSPPVKDPANTSLSARILLTGNPNCGKSTLFNQLTGLRQKTGNFPGVTVERAEGEIHSEHGSLSLIDLPGTYSLGGESEDKRVTTKILLSRNPEDRLLFVLDAVAIERGLQFLLQIASLKIPMFVAVTMKDALEKKGVSLDLGVLSKTFGVPFYFVNPKSGEGVDAIRKAISEESSYKIPNPDFRWDKKRTALIDSIMDKLSSSDPISLRFVVENTLKELSGETLQKDLPASSFLPPDASELIRKEWEKSRLEFSYGEELVQRSIWIKKLLSKSLSGIAVSESGILGFADKILLHPVWGVLVFLGLMALVFQTLFAWSEVPMDWIESEIADLAEWTGTFLPDGPIRSLIQEGVIGGVGAVLVFIPQISFLFLFIGIMEESGYIARASFLMDRFMGKFGLSGKSFIPLLSSAACAVPAIMGTRTIENKADRLTTILVSPLITCSARYPVYILVIGTVFSSNPILGVVSPKATALFGLFLLGMLGSMTMAFLFKKTFFKSEPSYFLLELPRYQLPSVRSLFFTVYKKIKTFLMNAGQVILFVSILLWFLANYPRVESSRTENLSPAQAKSLQISESYAGRMGKSMEPVLSPIGFGWKMGLGIITSFAAREVMVSTLSIVYGIQGEDSEDENLRSALRKDKDPESGRPVWTVASALSLLVFFAFACQCMSTLAVVGRETNSLVWPFFMFTYMTILAYVSSFLVYHSAIFLGWN</sequence>
<feature type="transmembrane region" description="Helical" evidence="15">
    <location>
        <begin position="532"/>
        <end position="551"/>
    </location>
</feature>
<proteinExistence type="inferred from homology"/>
<dbReference type="PRINTS" id="PR00326">
    <property type="entry name" value="GTP1OBG"/>
</dbReference>
<keyword evidence="7 15" id="KW-1133">Transmembrane helix</keyword>
<dbReference type="InterPro" id="IPR003373">
    <property type="entry name" value="Fe2_transport_prot-B"/>
</dbReference>
<evidence type="ECO:0000256" key="5">
    <source>
        <dbReference type="ARBA" id="ARBA00022692"/>
    </source>
</evidence>
<evidence type="ECO:0000256" key="14">
    <source>
        <dbReference type="PIRSR" id="PIRSR603373-2"/>
    </source>
</evidence>
<feature type="transmembrane region" description="Helical" evidence="15">
    <location>
        <begin position="649"/>
        <end position="675"/>
    </location>
</feature>
<feature type="binding site" evidence="13">
    <location>
        <begin position="70"/>
        <end position="73"/>
    </location>
    <ligand>
        <name>GTP</name>
        <dbReference type="ChEBI" id="CHEBI:37565"/>
        <label>1</label>
    </ligand>
</feature>
<feature type="binding site" evidence="14">
    <location>
        <position position="38"/>
    </location>
    <ligand>
        <name>Mg(2+)</name>
        <dbReference type="ChEBI" id="CHEBI:18420"/>
        <label>2</label>
    </ligand>
</feature>
<feature type="transmembrane region" description="Helical" evidence="15">
    <location>
        <begin position="300"/>
        <end position="320"/>
    </location>
</feature>
<evidence type="ECO:0000256" key="13">
    <source>
        <dbReference type="PIRSR" id="PIRSR603373-1"/>
    </source>
</evidence>
<feature type="transmembrane region" description="Helical" evidence="15">
    <location>
        <begin position="434"/>
        <end position="455"/>
    </location>
</feature>
<dbReference type="PROSITE" id="PS51711">
    <property type="entry name" value="G_FEOB"/>
    <property type="match status" value="1"/>
</dbReference>
<dbReference type="InterPro" id="IPR050860">
    <property type="entry name" value="FeoB_GTPase"/>
</dbReference>
<dbReference type="InterPro" id="IPR006073">
    <property type="entry name" value="GTP-bd"/>
</dbReference>
<keyword evidence="9" id="KW-0406">Ion transport</keyword>
<keyword evidence="14" id="KW-0479">Metal-binding</keyword>
<name>A0A2M9ZDE1_9LEPT</name>
<dbReference type="Proteomes" id="UP000231912">
    <property type="component" value="Unassembled WGS sequence"/>
</dbReference>
<keyword evidence="8 15" id="KW-0408">Iron</keyword>
<reference evidence="17 18" key="1">
    <citation type="submission" date="2017-07" db="EMBL/GenBank/DDBJ databases">
        <title>Leptospira spp. isolated from tropical soils.</title>
        <authorList>
            <person name="Thibeaux R."/>
            <person name="Iraola G."/>
            <person name="Ferres I."/>
            <person name="Bierque E."/>
            <person name="Girault D."/>
            <person name="Soupe-Gilbert M.-E."/>
            <person name="Picardeau M."/>
            <person name="Goarant C."/>
        </authorList>
    </citation>
    <scope>NUCLEOTIDE SEQUENCE [LARGE SCALE GENOMIC DNA]</scope>
    <source>
        <strain evidence="17 18">FH2-C-A2</strain>
    </source>
</reference>
<keyword evidence="6 13" id="KW-0547">Nucleotide-binding</keyword>
<evidence type="ECO:0000256" key="15">
    <source>
        <dbReference type="RuleBase" id="RU362098"/>
    </source>
</evidence>
<dbReference type="RefSeq" id="WP_100758561.1">
    <property type="nucleotide sequence ID" value="NZ_NPDT01000002.1"/>
</dbReference>
<keyword evidence="2 15" id="KW-0813">Transport</keyword>
<feature type="domain" description="FeoB-type G" evidence="16">
    <location>
        <begin position="17"/>
        <end position="180"/>
    </location>
</feature>
<feature type="binding site" evidence="13">
    <location>
        <begin position="24"/>
        <end position="31"/>
    </location>
    <ligand>
        <name>GTP</name>
        <dbReference type="ChEBI" id="CHEBI:37565"/>
        <label>1</label>
    </ligand>
</feature>
<dbReference type="CDD" id="cd01879">
    <property type="entry name" value="FeoB"/>
    <property type="match status" value="1"/>
</dbReference>
<feature type="transmembrane region" description="Helical" evidence="15">
    <location>
        <begin position="475"/>
        <end position="494"/>
    </location>
</feature>
<feature type="binding site" evidence="14">
    <location>
        <position position="39"/>
    </location>
    <ligand>
        <name>Mg(2+)</name>
        <dbReference type="ChEBI" id="CHEBI:18420"/>
        <label>2</label>
    </ligand>
</feature>
<keyword evidence="14" id="KW-0460">Magnesium</keyword>
<dbReference type="Pfam" id="PF07670">
    <property type="entry name" value="Gate"/>
    <property type="match status" value="2"/>
</dbReference>
<evidence type="ECO:0000313" key="17">
    <source>
        <dbReference type="EMBL" id="PJZ66347.1"/>
    </source>
</evidence>
<comment type="subcellular location">
    <subcellularLocation>
        <location evidence="15">Cell inner membrane</location>
        <topology evidence="15">Multi-pass membrane protein</topology>
    </subcellularLocation>
    <subcellularLocation>
        <location evidence="1">Cell membrane</location>
        <topology evidence="1">Multi-pass membrane protein</topology>
    </subcellularLocation>
</comment>
<feature type="binding site" evidence="13">
    <location>
        <begin position="49"/>
        <end position="53"/>
    </location>
    <ligand>
        <name>GTP</name>
        <dbReference type="ChEBI" id="CHEBI:37565"/>
        <label>1</label>
    </ligand>
</feature>
<dbReference type="GO" id="GO:0005525">
    <property type="term" value="F:GTP binding"/>
    <property type="evidence" value="ECO:0007669"/>
    <property type="project" value="UniProtKB-KW"/>
</dbReference>
<protein>
    <recommendedName>
        <fullName evidence="12 15">Ferrous iron transport protein B</fullName>
    </recommendedName>
</protein>
<gene>
    <name evidence="17" type="primary">feoB</name>
    <name evidence="17" type="ORF">CH371_08715</name>
</gene>
<dbReference type="AlphaFoldDB" id="A0A2M9ZDE1"/>
<evidence type="ECO:0000256" key="7">
    <source>
        <dbReference type="ARBA" id="ARBA00022989"/>
    </source>
</evidence>
<evidence type="ECO:0000256" key="4">
    <source>
        <dbReference type="ARBA" id="ARBA00022496"/>
    </source>
</evidence>
<evidence type="ECO:0000256" key="3">
    <source>
        <dbReference type="ARBA" id="ARBA00022475"/>
    </source>
</evidence>
<dbReference type="Gene3D" id="3.40.50.300">
    <property type="entry name" value="P-loop containing nucleotide triphosphate hydrolases"/>
    <property type="match status" value="1"/>
</dbReference>
<dbReference type="NCBIfam" id="TIGR00437">
    <property type="entry name" value="feoB"/>
    <property type="match status" value="1"/>
</dbReference>
<dbReference type="PANTHER" id="PTHR43185:SF1">
    <property type="entry name" value="FE(2+) TRANSPORTER FEOB"/>
    <property type="match status" value="1"/>
</dbReference>
<keyword evidence="11 15" id="KW-0472">Membrane</keyword>
<feature type="transmembrane region" description="Helical" evidence="15">
    <location>
        <begin position="356"/>
        <end position="380"/>
    </location>
</feature>
<evidence type="ECO:0000256" key="12">
    <source>
        <dbReference type="NCBIfam" id="TIGR00437"/>
    </source>
</evidence>
<evidence type="ECO:0000313" key="18">
    <source>
        <dbReference type="Proteomes" id="UP000231912"/>
    </source>
</evidence>
<dbReference type="InterPro" id="IPR030389">
    <property type="entry name" value="G_FEOB_dom"/>
</dbReference>
<keyword evidence="10 13" id="KW-0342">GTP-binding</keyword>
<comment type="function">
    <text evidence="15">Probable transporter of a GTP-driven Fe(2+) uptake system.</text>
</comment>
<dbReference type="InterPro" id="IPR011640">
    <property type="entry name" value="Fe2_transport_prot_B_C"/>
</dbReference>
<evidence type="ECO:0000256" key="1">
    <source>
        <dbReference type="ARBA" id="ARBA00004651"/>
    </source>
</evidence>
<dbReference type="InterPro" id="IPR027417">
    <property type="entry name" value="P-loop_NTPase"/>
</dbReference>
<dbReference type="InterPro" id="IPR011642">
    <property type="entry name" value="Gate_dom"/>
</dbReference>
<dbReference type="PANTHER" id="PTHR43185">
    <property type="entry name" value="FERROUS IRON TRANSPORT PROTEIN B"/>
    <property type="match status" value="1"/>
</dbReference>
<dbReference type="Pfam" id="PF07664">
    <property type="entry name" value="FeoB_C"/>
    <property type="match status" value="1"/>
</dbReference>